<evidence type="ECO:0000313" key="3">
    <source>
        <dbReference type="EMBL" id="MFC5888615.1"/>
    </source>
</evidence>
<dbReference type="InterPro" id="IPR036388">
    <property type="entry name" value="WH-like_DNA-bd_sf"/>
</dbReference>
<organism evidence="3 4">
    <name type="scientific">Kitasatospora aburaviensis</name>
    <dbReference type="NCBI Taxonomy" id="67265"/>
    <lineage>
        <taxon>Bacteria</taxon>
        <taxon>Bacillati</taxon>
        <taxon>Actinomycetota</taxon>
        <taxon>Actinomycetes</taxon>
        <taxon>Kitasatosporales</taxon>
        <taxon>Streptomycetaceae</taxon>
        <taxon>Kitasatospora</taxon>
    </lineage>
</organism>
<gene>
    <name evidence="3" type="ORF">ACFP0N_26965</name>
</gene>
<dbReference type="RefSeq" id="WP_313761303.1">
    <property type="nucleotide sequence ID" value="NZ_BAAAVH010000040.1"/>
</dbReference>
<dbReference type="Proteomes" id="UP001596067">
    <property type="component" value="Unassembled WGS sequence"/>
</dbReference>
<evidence type="ECO:0000256" key="1">
    <source>
        <dbReference type="SAM" id="MobiDB-lite"/>
    </source>
</evidence>
<dbReference type="InterPro" id="IPR000792">
    <property type="entry name" value="Tscrpt_reg_LuxR_C"/>
</dbReference>
<feature type="region of interest" description="Disordered" evidence="1">
    <location>
        <begin position="1"/>
        <end position="52"/>
    </location>
</feature>
<dbReference type="InterPro" id="IPR016032">
    <property type="entry name" value="Sig_transdc_resp-reg_C-effctor"/>
</dbReference>
<dbReference type="InterPro" id="IPR035965">
    <property type="entry name" value="PAS-like_dom_sf"/>
</dbReference>
<dbReference type="Gene3D" id="1.10.10.10">
    <property type="entry name" value="Winged helix-like DNA-binding domain superfamily/Winged helix DNA-binding domain"/>
    <property type="match status" value="1"/>
</dbReference>
<evidence type="ECO:0000259" key="2">
    <source>
        <dbReference type="SMART" id="SM00421"/>
    </source>
</evidence>
<keyword evidence="4" id="KW-1185">Reference proteome</keyword>
<accession>A0ABW1F3A9</accession>
<dbReference type="InterPro" id="IPR000014">
    <property type="entry name" value="PAS"/>
</dbReference>
<name>A0ABW1F3A9_9ACTN</name>
<dbReference type="SMART" id="SM00421">
    <property type="entry name" value="HTH_LUXR"/>
    <property type="match status" value="1"/>
</dbReference>
<sequence>MHHPGQPSEQERCPLSRPVPGPGSPPDPPSVTPEVPTPVAPPAAPASSPASSSAVQLDGKAVFWRNRAALLFDRIPLPLAFCDAHGTILAANHALATEWDTLPGRLARRNALELFRPTTAGRLHPLAEAVRLRRRSRYPVEVSWTTANGTDRVGEMTVNVVSDEPDASLNLLLIVRPHDRPDTTPAPPPAGPARASALEARILALAAAGNTSARIAGEVGLTADGVNYHLTRLSRRWGATNRTALIARAYVNGTLAPDTWPPAPAGPRATDDR</sequence>
<dbReference type="EMBL" id="JBHSOD010000042">
    <property type="protein sequence ID" value="MFC5888615.1"/>
    <property type="molecule type" value="Genomic_DNA"/>
</dbReference>
<dbReference type="SUPFAM" id="SSF55785">
    <property type="entry name" value="PYP-like sensor domain (PAS domain)"/>
    <property type="match status" value="1"/>
</dbReference>
<proteinExistence type="predicted"/>
<dbReference type="CDD" id="cd00130">
    <property type="entry name" value="PAS"/>
    <property type="match status" value="1"/>
</dbReference>
<dbReference type="SUPFAM" id="SSF46894">
    <property type="entry name" value="C-terminal effector domain of the bipartite response regulators"/>
    <property type="match status" value="1"/>
</dbReference>
<feature type="domain" description="HTH luxR-type" evidence="2">
    <location>
        <begin position="192"/>
        <end position="249"/>
    </location>
</feature>
<reference evidence="4" key="1">
    <citation type="journal article" date="2019" name="Int. J. Syst. Evol. Microbiol.">
        <title>The Global Catalogue of Microorganisms (GCM) 10K type strain sequencing project: providing services to taxonomists for standard genome sequencing and annotation.</title>
        <authorList>
            <consortium name="The Broad Institute Genomics Platform"/>
            <consortium name="The Broad Institute Genome Sequencing Center for Infectious Disease"/>
            <person name="Wu L."/>
            <person name="Ma J."/>
        </authorList>
    </citation>
    <scope>NUCLEOTIDE SEQUENCE [LARGE SCALE GENOMIC DNA]</scope>
    <source>
        <strain evidence="4">CGMCC 4.1469</strain>
    </source>
</reference>
<dbReference type="Pfam" id="PF00196">
    <property type="entry name" value="GerE"/>
    <property type="match status" value="1"/>
</dbReference>
<dbReference type="Gene3D" id="3.30.450.20">
    <property type="entry name" value="PAS domain"/>
    <property type="match status" value="1"/>
</dbReference>
<comment type="caution">
    <text evidence="3">The sequence shown here is derived from an EMBL/GenBank/DDBJ whole genome shotgun (WGS) entry which is preliminary data.</text>
</comment>
<feature type="compositionally biased region" description="Pro residues" evidence="1">
    <location>
        <begin position="17"/>
        <end position="44"/>
    </location>
</feature>
<protein>
    <submittedName>
        <fullName evidence="3">LuxR C-terminal-related transcriptional regulator</fullName>
    </submittedName>
</protein>
<evidence type="ECO:0000313" key="4">
    <source>
        <dbReference type="Proteomes" id="UP001596067"/>
    </source>
</evidence>